<evidence type="ECO:0000313" key="2">
    <source>
        <dbReference type="EMBL" id="RPJ93297.1"/>
    </source>
</evidence>
<dbReference type="PANTHER" id="PTHR30121:SF12">
    <property type="entry name" value="TYPE IV SECRETION SYSTEM PROTEIN CAGE"/>
    <property type="match status" value="1"/>
</dbReference>
<comment type="caution">
    <text evidence="2">The sequence shown here is derived from an EMBL/GenBank/DDBJ whole genome shotgun (WGS) entry which is preliminary data.</text>
</comment>
<proteinExistence type="predicted"/>
<dbReference type="AlphaFoldDB" id="A0A0D6IR50"/>
<gene>
    <name evidence="2" type="ORF">DY367_02930</name>
</gene>
<dbReference type="PANTHER" id="PTHR30121">
    <property type="entry name" value="UNCHARACTERIZED PROTEIN YJGR-RELATED"/>
    <property type="match status" value="1"/>
</dbReference>
<reference evidence="2 3" key="1">
    <citation type="submission" date="2018-08" db="EMBL/GenBank/DDBJ databases">
        <title>Achromobacter xylosoxidans Genome sequencing and assembly.</title>
        <authorList>
            <person name="Wang R."/>
            <person name="Rensing C."/>
            <person name="Li Y."/>
        </authorList>
    </citation>
    <scope>NUCLEOTIDE SEQUENCE [LARGE SCALE GENOMIC DNA]</scope>
    <source>
        <strain evidence="2 3">GD003A</strain>
    </source>
</reference>
<dbReference type="InterPro" id="IPR027417">
    <property type="entry name" value="P-loop_NTPase"/>
</dbReference>
<dbReference type="RefSeq" id="WP_006222323.1">
    <property type="nucleotide sequence ID" value="NZ_AP028040.1"/>
</dbReference>
<name>A0A0D6IR50_ALCXX</name>
<sequence length="877" mass="97803">MLLTEKNGYTLDAGTLGELESARVRGLASTAELLPWMFRYNEQIVVNKDSALMACFEYTGPDTDSQSAAQLLSLMHQAEHAFQVASRNPLTFWFITHRRRSDPYAPAVMPDPYSQIVEDERSNAFKTKSNYTNRHYLAIALSASAGLDRIAGRFFHAMAHEKVGPLRAAIHALRGIWSDQADFAYTSVELAAAVKDFEEQLTRMRASLPALTLTRLVGDELGAFLASCAAPAAPRRSAVAMVDFLDESMSHGEVIPAEDYILFKAEGRKRIGVVTSIPAAHQFYPSRIRPHALDDLLKVPGELTISHVYRIQDANASAKMIDQMGSYHRTNALDLRALAAVAANSGDPNYAPREDRGRVEAADEAEDLKKGVSRGKASYGQYTLSITSLSAPFQSDLVEDWDSAMDQVRTTAGKVGDALIGAKFLPLVETLGAISSWTATIPGAWRDIARWAPLRAAVVARAVPLRTVSQGSKENRHLSNTMKRPSPALAGLPTDYGTPYFWTGFYHDIGHTLVSGETGLGKTTIVNLGWTLFRKYLGSDVFIFDRTFSSRIPIMMQGGVYCDPEDASTNRLTVNPLSLIGEVRHLKFVKDWICTLAERRGYLATSNDREELEKALLATRQLQRKDWRLHAVYVQLPVGSFQHALAEWVGDALNARWFDNGLDIFDEIAAGRAAAVLGIEMGKLLAQPDVLIPYLIYCFYRIQDRIESRRNSGLIAPTFIGLPEVWGFLEEPIFARKLAEWIDTLRKLLGCVWMDAQSPERYINSPIYASIRDNVPNRIILPYPAAKTSPSLRKAFTELGLNPQQIDQLAEGIPKQDYFLTQKDGFMRKVALKLDTRTLAVLRSELDAQALFDHYRASDREDWRDAYFREVVRASNP</sequence>
<organism evidence="2 3">
    <name type="scientific">Alcaligenes xylosoxydans xylosoxydans</name>
    <name type="common">Achromobacter xylosoxidans</name>
    <dbReference type="NCBI Taxonomy" id="85698"/>
    <lineage>
        <taxon>Bacteria</taxon>
        <taxon>Pseudomonadati</taxon>
        <taxon>Pseudomonadota</taxon>
        <taxon>Betaproteobacteria</taxon>
        <taxon>Burkholderiales</taxon>
        <taxon>Alcaligenaceae</taxon>
        <taxon>Achromobacter</taxon>
    </lineage>
</organism>
<accession>A0A0D6IR50</accession>
<evidence type="ECO:0000256" key="1">
    <source>
        <dbReference type="SAM" id="MobiDB-lite"/>
    </source>
</evidence>
<dbReference type="OrthoDB" id="9816422at2"/>
<feature type="compositionally biased region" description="Basic and acidic residues" evidence="1">
    <location>
        <begin position="352"/>
        <end position="361"/>
    </location>
</feature>
<dbReference type="Gene3D" id="3.40.50.300">
    <property type="entry name" value="P-loop containing nucleotide triphosphate hydrolases"/>
    <property type="match status" value="1"/>
</dbReference>
<dbReference type="SUPFAM" id="SSF52540">
    <property type="entry name" value="P-loop containing nucleoside triphosphate hydrolases"/>
    <property type="match status" value="1"/>
</dbReference>
<dbReference type="Proteomes" id="UP000285324">
    <property type="component" value="Unassembled WGS sequence"/>
</dbReference>
<feature type="region of interest" description="Disordered" evidence="1">
    <location>
        <begin position="346"/>
        <end position="365"/>
    </location>
</feature>
<dbReference type="KEGG" id="axx:ERS451415_05721"/>
<dbReference type="EMBL" id="QVXO01000003">
    <property type="protein sequence ID" value="RPJ93297.1"/>
    <property type="molecule type" value="Genomic_DNA"/>
</dbReference>
<protein>
    <submittedName>
        <fullName evidence="2">Conjugal transfer protein TraC</fullName>
    </submittedName>
</protein>
<dbReference type="InterPro" id="IPR051162">
    <property type="entry name" value="T4SS_component"/>
</dbReference>
<evidence type="ECO:0000313" key="3">
    <source>
        <dbReference type="Proteomes" id="UP000285324"/>
    </source>
</evidence>